<dbReference type="Proteomes" id="UP001392318">
    <property type="component" value="Unassembled WGS sequence"/>
</dbReference>
<proteinExistence type="predicted"/>
<sequence>MDHDRSDPPSVLPLRISLRGVSPPVWRRVLLPEQITIARLHQVMQLAMGWSDEHPHRLIIRAWRYGGHRDGAFQFFDGPDTLSLVAFGLHEHECFGYLYDVTSWWLHDVRVERCAYNQRSRPLPCRVAACGRCPPEDSGGPERYMNALEGLLNTGKREMRGRC</sequence>
<gene>
    <name evidence="1" type="ORF">VSR83_31020</name>
</gene>
<evidence type="ECO:0000313" key="2">
    <source>
        <dbReference type="Proteomes" id="UP001392318"/>
    </source>
</evidence>
<reference evidence="1" key="1">
    <citation type="submission" date="2024-01" db="EMBL/GenBank/DDBJ databases">
        <title>The diversity of rhizobia nodulating Mimosa spp. in eleven states of Brazil covering several biomes is determined by host plant, location, and edaphic factors.</title>
        <authorList>
            <person name="Rouws L."/>
            <person name="Barauna A."/>
            <person name="Beukes C."/>
            <person name="De Faria S.M."/>
            <person name="Gross E."/>
            <person name="Dos Reis Junior F.B."/>
            <person name="Simon M."/>
            <person name="Maluk M."/>
            <person name="Odee D.W."/>
            <person name="Kenicer G."/>
            <person name="Young J.P.W."/>
            <person name="Reis V.M."/>
            <person name="Zilli J."/>
            <person name="James E.K."/>
        </authorList>
    </citation>
    <scope>NUCLEOTIDE SEQUENCE</scope>
    <source>
        <strain evidence="1">JPY452</strain>
    </source>
</reference>
<protein>
    <submittedName>
        <fullName evidence="1">Plasmid pRiA4b ORF-3 family protein</fullName>
    </submittedName>
</protein>
<keyword evidence="2" id="KW-1185">Reference proteome</keyword>
<organism evidence="1 2">
    <name type="scientific">Paraburkholderia unamae</name>
    <dbReference type="NCBI Taxonomy" id="219649"/>
    <lineage>
        <taxon>Bacteria</taxon>
        <taxon>Pseudomonadati</taxon>
        <taxon>Pseudomonadota</taxon>
        <taxon>Betaproteobacteria</taxon>
        <taxon>Burkholderiales</taxon>
        <taxon>Burkholderiaceae</taxon>
        <taxon>Paraburkholderia</taxon>
    </lineage>
</organism>
<name>A0ACC6RRP6_9BURK</name>
<comment type="caution">
    <text evidence="1">The sequence shown here is derived from an EMBL/GenBank/DDBJ whole genome shotgun (WGS) entry which is preliminary data.</text>
</comment>
<evidence type="ECO:0000313" key="1">
    <source>
        <dbReference type="EMBL" id="MEM5404410.1"/>
    </source>
</evidence>
<accession>A0ACC6RRP6</accession>
<dbReference type="EMBL" id="JAYMRU010000029">
    <property type="protein sequence ID" value="MEM5404410.1"/>
    <property type="molecule type" value="Genomic_DNA"/>
</dbReference>